<dbReference type="RefSeq" id="WP_103674260.1">
    <property type="nucleotide sequence ID" value="NZ_PQGD01000001.1"/>
</dbReference>
<feature type="domain" description="Capsule biosynthesis GfcC-like N-terminal" evidence="3">
    <location>
        <begin position="22"/>
        <end position="142"/>
    </location>
</feature>
<evidence type="ECO:0000313" key="4">
    <source>
        <dbReference type="EMBL" id="POP47787.1"/>
    </source>
</evidence>
<dbReference type="Pfam" id="PF06251">
    <property type="entry name" value="Caps_syn_GfcC_C"/>
    <property type="match status" value="1"/>
</dbReference>
<dbReference type="Gene3D" id="6.10.250.2280">
    <property type="match status" value="1"/>
</dbReference>
<dbReference type="Proteomes" id="UP000247005">
    <property type="component" value="Unassembled WGS sequence"/>
</dbReference>
<evidence type="ECO:0000313" key="7">
    <source>
        <dbReference type="Proteomes" id="UP000247005"/>
    </source>
</evidence>
<evidence type="ECO:0000256" key="1">
    <source>
        <dbReference type="SAM" id="SignalP"/>
    </source>
</evidence>
<evidence type="ECO:0000313" key="6">
    <source>
        <dbReference type="Proteomes" id="UP000237073"/>
    </source>
</evidence>
<reference evidence="6 7" key="1">
    <citation type="submission" date="2018-01" db="EMBL/GenBank/DDBJ databases">
        <title>Superficieibacter electus gen. nov., sp. nov., an extended-spectrum beta-lactamase possessing member of the Enterobacteriaceae family, isolated from intensive care unit surfaces.</title>
        <authorList>
            <person name="Potter R.F."/>
            <person name="D'Souza A.W."/>
        </authorList>
    </citation>
    <scope>NUCLEOTIDE SEQUENCE [LARGE SCALE GENOMIC DNA]</scope>
    <source>
        <strain evidence="5 7">BP-1</strain>
        <strain evidence="4 6">BP-2</strain>
    </source>
</reference>
<name>A0A2P5GW64_9ENTR</name>
<gene>
    <name evidence="5" type="ORF">CHU32_01195</name>
    <name evidence="4" type="ORF">CHU33_01190</name>
</gene>
<feature type="chain" id="PRO_5015177980" evidence="1">
    <location>
        <begin position="22"/>
        <end position="247"/>
    </location>
</feature>
<dbReference type="EMBL" id="PQGD01000001">
    <property type="protein sequence ID" value="POP50800.1"/>
    <property type="molecule type" value="Genomic_DNA"/>
</dbReference>
<dbReference type="AlphaFoldDB" id="A0A2P5GW64"/>
<dbReference type="Proteomes" id="UP000237073">
    <property type="component" value="Unassembled WGS sequence"/>
</dbReference>
<evidence type="ECO:0000313" key="5">
    <source>
        <dbReference type="EMBL" id="POP50800.1"/>
    </source>
</evidence>
<evidence type="ECO:0000259" key="2">
    <source>
        <dbReference type="Pfam" id="PF06251"/>
    </source>
</evidence>
<dbReference type="Gene3D" id="3.10.20.700">
    <property type="match status" value="2"/>
</dbReference>
<dbReference type="PROSITE" id="PS51257">
    <property type="entry name" value="PROKAR_LIPOPROTEIN"/>
    <property type="match status" value="1"/>
</dbReference>
<feature type="signal peptide" evidence="1">
    <location>
        <begin position="1"/>
        <end position="21"/>
    </location>
</feature>
<dbReference type="Pfam" id="PF20616">
    <property type="entry name" value="Caps_syn_GfcC_N"/>
    <property type="match status" value="1"/>
</dbReference>
<proteinExistence type="predicted"/>
<sequence length="247" mass="27161">MKIKTLLTSAGLLALSCPVWADSQVTVHALTSGKTLKIEHAQNLAQVVTVSNLPAGIWWQGAVIAEPQATAVIQQQYQKTLQQLNAWAASESVDQAASIRTVIQQLQAIKVTGRQFVPLDPDLVRTRDENNPRLEGRYSLWLPARPTTVTLLGAIEGTGKISWQAGRSVRDYLAGRERLTGAERNIAIVIHPDGSVQQAPVAYWNHRHVEPEPGSIIWVGFSSWATPGEYKTLNEQIVSVLTHRIPD</sequence>
<comment type="caution">
    <text evidence="5">The sequence shown here is derived from an EMBL/GenBank/DDBJ whole genome shotgun (WGS) entry which is preliminary data.</text>
</comment>
<protein>
    <submittedName>
        <fullName evidence="5">Uncharacterized protein</fullName>
    </submittedName>
</protein>
<keyword evidence="6" id="KW-1185">Reference proteome</keyword>
<dbReference type="EMBL" id="PQGE01000001">
    <property type="protein sequence ID" value="POP47787.1"/>
    <property type="molecule type" value="Genomic_DNA"/>
</dbReference>
<organism evidence="5 7">
    <name type="scientific">Superficieibacter electus</name>
    <dbReference type="NCBI Taxonomy" id="2022662"/>
    <lineage>
        <taxon>Bacteria</taxon>
        <taxon>Pseudomonadati</taxon>
        <taxon>Pseudomonadota</taxon>
        <taxon>Gammaproteobacteria</taxon>
        <taxon>Enterobacterales</taxon>
        <taxon>Enterobacteriaceae</taxon>
        <taxon>Superficieibacter</taxon>
    </lineage>
</organism>
<feature type="domain" description="Capsule biosynthesis GfcC-like C-terminal" evidence="2">
    <location>
        <begin position="158"/>
        <end position="246"/>
    </location>
</feature>
<keyword evidence="1" id="KW-0732">Signal</keyword>
<dbReference type="InterPro" id="IPR046459">
    <property type="entry name" value="Caps_syn_GfcC_N"/>
</dbReference>
<accession>A0A2P5GW64</accession>
<dbReference type="OrthoDB" id="5592890at2"/>
<dbReference type="InterPro" id="IPR010425">
    <property type="entry name" value="Caps_synth_GfcC-like_C"/>
</dbReference>
<dbReference type="Gene3D" id="3.10.560.10">
    <property type="entry name" value="Outer membrane lipoprotein wza domain like"/>
    <property type="match status" value="1"/>
</dbReference>
<evidence type="ECO:0000259" key="3">
    <source>
        <dbReference type="Pfam" id="PF20616"/>
    </source>
</evidence>